<protein>
    <submittedName>
        <fullName evidence="1">Uncharacterized protein</fullName>
    </submittedName>
</protein>
<sequence length="89" mass="9878">MLPVLSTAHLSAALFQYNLTYEEKNALITVIVEDRVFSSLFSDHVMTFDPYHVMTVALRYSLLTLLSLRGSHVFKGNAVAEASTAIRSS</sequence>
<evidence type="ECO:0000313" key="2">
    <source>
        <dbReference type="Proteomes" id="UP001054945"/>
    </source>
</evidence>
<proteinExistence type="predicted"/>
<comment type="caution">
    <text evidence="1">The sequence shown here is derived from an EMBL/GenBank/DDBJ whole genome shotgun (WGS) entry which is preliminary data.</text>
</comment>
<dbReference type="AlphaFoldDB" id="A0AAV4TCZ8"/>
<evidence type="ECO:0000313" key="1">
    <source>
        <dbReference type="EMBL" id="GIY43356.1"/>
    </source>
</evidence>
<dbReference type="EMBL" id="BPLR01010965">
    <property type="protein sequence ID" value="GIY43356.1"/>
    <property type="molecule type" value="Genomic_DNA"/>
</dbReference>
<keyword evidence="2" id="KW-1185">Reference proteome</keyword>
<gene>
    <name evidence="1" type="ORF">CEXT_38031</name>
</gene>
<reference evidence="1 2" key="1">
    <citation type="submission" date="2021-06" db="EMBL/GenBank/DDBJ databases">
        <title>Caerostris extrusa draft genome.</title>
        <authorList>
            <person name="Kono N."/>
            <person name="Arakawa K."/>
        </authorList>
    </citation>
    <scope>NUCLEOTIDE SEQUENCE [LARGE SCALE GENOMIC DNA]</scope>
</reference>
<accession>A0AAV4TCZ8</accession>
<name>A0AAV4TCZ8_CAEEX</name>
<organism evidence="1 2">
    <name type="scientific">Caerostris extrusa</name>
    <name type="common">Bark spider</name>
    <name type="synonym">Caerostris bankana</name>
    <dbReference type="NCBI Taxonomy" id="172846"/>
    <lineage>
        <taxon>Eukaryota</taxon>
        <taxon>Metazoa</taxon>
        <taxon>Ecdysozoa</taxon>
        <taxon>Arthropoda</taxon>
        <taxon>Chelicerata</taxon>
        <taxon>Arachnida</taxon>
        <taxon>Araneae</taxon>
        <taxon>Araneomorphae</taxon>
        <taxon>Entelegynae</taxon>
        <taxon>Araneoidea</taxon>
        <taxon>Araneidae</taxon>
        <taxon>Caerostris</taxon>
    </lineage>
</organism>
<dbReference type="Proteomes" id="UP001054945">
    <property type="component" value="Unassembled WGS sequence"/>
</dbReference>